<accession>A0ACC1LNK1</accession>
<protein>
    <submittedName>
        <fullName evidence="1">Uncharacterized protein</fullName>
    </submittedName>
</protein>
<proteinExistence type="predicted"/>
<reference evidence="1" key="1">
    <citation type="submission" date="2022-07" db="EMBL/GenBank/DDBJ databases">
        <title>Phylogenomic reconstructions and comparative analyses of Kickxellomycotina fungi.</title>
        <authorList>
            <person name="Reynolds N.K."/>
            <person name="Stajich J.E."/>
            <person name="Barry K."/>
            <person name="Grigoriev I.V."/>
            <person name="Crous P."/>
            <person name="Smith M.E."/>
        </authorList>
    </citation>
    <scope>NUCLEOTIDE SEQUENCE</scope>
    <source>
        <strain evidence="1">CBS 102833</strain>
    </source>
</reference>
<name>A0ACC1LNK1_9FUNG</name>
<dbReference type="EMBL" id="JANBUP010000307">
    <property type="protein sequence ID" value="KAJ2812028.1"/>
    <property type="molecule type" value="Genomic_DNA"/>
</dbReference>
<gene>
    <name evidence="1" type="ORF">H4S07_001683</name>
</gene>
<feature type="non-terminal residue" evidence="1">
    <location>
        <position position="1249"/>
    </location>
</feature>
<evidence type="ECO:0000313" key="2">
    <source>
        <dbReference type="Proteomes" id="UP001140096"/>
    </source>
</evidence>
<sequence length="1249" mass="129964">MDAASTKAGPPQPAVRRTVAQQSRRHAPYARPTANSQRPNSFTDRVLGICKQISKPLFGRGALLTTSDDAFVAPWRTVDRETYELREELYKAQCEAAAFDQRQLGQEETAAAAKAPADVVADDTTADVENTVVSAPSGVAASADPSPYESVFATARKLAERRATGTAVVEQVSFKGKEADRSLPVATFDEEDEEDDIDFEPADAEGEDDEEEDLQRDMEPIDEAEEVTTPAASANDQSSVATSSAASPSNSQAFAPALLSPSEESEPASELSADSEASDQSIELSVVEESSGEEMDSASESEQEQTGEEEEAEVALPTSIEEPLESESPSESESPVESEEAVETESEPEQANVAVEVLEEEESSGVDDDSDVGTVDDESDQMTEEIATLSSSDELSESVAAESEAEGSVAESNDRVANESAPLSSPRSWWPFSGRSLFSGLGSAQKDRPCERTQTVHEAVNDSSRPGPVKRKSDELLVVGSNHAQAHHAPPSMGPSAYARRRLPQRTFYERSGSPYVPASFIDVSSGGNTGVAKRARGLDHSELRNSALLTSRRHTSNAFAAAAAPSEPAPLSTSPNRAAATGPKRTNSAAATPVITAASLGLEARRSVARGRCQKLRRLTSVYYGSGYGSRSAPYTLNAALSAPTAAFANKPALTASAQEAYSREDEAGARGGSITAQKILDIISEVPPTRSQASLESHDIINPYELSSPYSVRMRPATTQRRRVLVPLSTRLSQSSSAGSAKTVTQHADSSNTARAIIESIQSVAPLEVQAGLGSALKAGQPTRSEQKRHLPPPLPTKKPANAPSPSAKKSAGAVAPSQSPVVASPSFLTKSMSSTSPSSLSARLAAKGQLAPKPLDQLAKDSTAESASQAPKPAFSFGAPKTLPKAAEVEGATSTPPPPVTTIFGTPAPKLATKTAEVLPPKAPEAAAVPAARQVPSATTAALATSELRLPVFSFTLPAATGAVSSAAAKLKAEKLNVSQLPIFAFTLDIKTAAARGFSQLPSKPMQPSAQAKTGEWTCDVCELKSPLSAAQCIVCDAVRPVVKPDVAPSAPPATSSWISSEFRPVAPKDGEWVCDTCELKNPPAASKCTVCDAAKPEPKPAASSTAPVPNIWAQGGFNVAGPKDGEWVCDTCKLKNPPTASKCTICDAAKPGAPNAAPAPAASSAAPVPNIWAQGGFSVAGPKDGEWVCDTCELKNPPAASKCTICDAAKPGAPNTAPVPAASSAAPVPNIWAQSGFNVAGPKDG</sequence>
<dbReference type="Proteomes" id="UP001140096">
    <property type="component" value="Unassembled WGS sequence"/>
</dbReference>
<organism evidence="1 2">
    <name type="scientific">Coemansia furcata</name>
    <dbReference type="NCBI Taxonomy" id="417177"/>
    <lineage>
        <taxon>Eukaryota</taxon>
        <taxon>Fungi</taxon>
        <taxon>Fungi incertae sedis</taxon>
        <taxon>Zoopagomycota</taxon>
        <taxon>Kickxellomycotina</taxon>
        <taxon>Kickxellomycetes</taxon>
        <taxon>Kickxellales</taxon>
        <taxon>Kickxellaceae</taxon>
        <taxon>Coemansia</taxon>
    </lineage>
</organism>
<evidence type="ECO:0000313" key="1">
    <source>
        <dbReference type="EMBL" id="KAJ2812028.1"/>
    </source>
</evidence>
<keyword evidence="2" id="KW-1185">Reference proteome</keyword>
<comment type="caution">
    <text evidence="1">The sequence shown here is derived from an EMBL/GenBank/DDBJ whole genome shotgun (WGS) entry which is preliminary data.</text>
</comment>